<reference evidence="1" key="1">
    <citation type="journal article" date="2015" name="Nature">
        <title>Complex archaea that bridge the gap between prokaryotes and eukaryotes.</title>
        <authorList>
            <person name="Spang A."/>
            <person name="Saw J.H."/>
            <person name="Jorgensen S.L."/>
            <person name="Zaremba-Niedzwiedzka K."/>
            <person name="Martijn J."/>
            <person name="Lind A.E."/>
            <person name="van Eijk R."/>
            <person name="Schleper C."/>
            <person name="Guy L."/>
            <person name="Ettema T.J."/>
        </authorList>
    </citation>
    <scope>NUCLEOTIDE SEQUENCE</scope>
</reference>
<proteinExistence type="predicted"/>
<organism evidence="1">
    <name type="scientific">marine sediment metagenome</name>
    <dbReference type="NCBI Taxonomy" id="412755"/>
    <lineage>
        <taxon>unclassified sequences</taxon>
        <taxon>metagenomes</taxon>
        <taxon>ecological metagenomes</taxon>
    </lineage>
</organism>
<sequence length="107" mass="11532">SGLYAAGAETPVFAYRTSGLEANLWTGNPTVDLAKNILAATSGATRAVLGGGFNQNDARAIIRSLPFQNMIILGDALQSVNRRTLPKAKTGQHDYWLNDLIEQTKDK</sequence>
<dbReference type="EMBL" id="LAZR01047724">
    <property type="protein sequence ID" value="KKK93552.1"/>
    <property type="molecule type" value="Genomic_DNA"/>
</dbReference>
<comment type="caution">
    <text evidence="1">The sequence shown here is derived from an EMBL/GenBank/DDBJ whole genome shotgun (WGS) entry which is preliminary data.</text>
</comment>
<gene>
    <name evidence="1" type="ORF">LCGC14_2691750</name>
</gene>
<protein>
    <submittedName>
        <fullName evidence="1">Uncharacterized protein</fullName>
    </submittedName>
</protein>
<name>A0A0F8ZIC2_9ZZZZ</name>
<feature type="non-terminal residue" evidence="1">
    <location>
        <position position="1"/>
    </location>
</feature>
<accession>A0A0F8ZIC2</accession>
<evidence type="ECO:0000313" key="1">
    <source>
        <dbReference type="EMBL" id="KKK93552.1"/>
    </source>
</evidence>
<dbReference type="AlphaFoldDB" id="A0A0F8ZIC2"/>